<dbReference type="InterPro" id="IPR012318">
    <property type="entry name" value="HTH_CRP"/>
</dbReference>
<keyword evidence="8" id="KW-1185">Reference proteome</keyword>
<name>A0A367S2U2_9NOSO</name>
<dbReference type="SMART" id="SM00091">
    <property type="entry name" value="PAS"/>
    <property type="match status" value="1"/>
</dbReference>
<dbReference type="SUPFAM" id="SSF51206">
    <property type="entry name" value="cAMP-binding domain-like"/>
    <property type="match status" value="1"/>
</dbReference>
<organism evidence="7 8">
    <name type="scientific">Nostoc minutum NIES-26</name>
    <dbReference type="NCBI Taxonomy" id="1844469"/>
    <lineage>
        <taxon>Bacteria</taxon>
        <taxon>Bacillati</taxon>
        <taxon>Cyanobacteriota</taxon>
        <taxon>Cyanophyceae</taxon>
        <taxon>Nostocales</taxon>
        <taxon>Nostocaceae</taxon>
        <taxon>Nostoc</taxon>
    </lineage>
</organism>
<dbReference type="PROSITE" id="PS50112">
    <property type="entry name" value="PAS"/>
    <property type="match status" value="1"/>
</dbReference>
<accession>A0A367S2U2</accession>
<comment type="caution">
    <text evidence="7">The sequence shown here is derived from an EMBL/GenBank/DDBJ whole genome shotgun (WGS) entry which is preliminary data.</text>
</comment>
<sequence>MNIESLTKRTEALHKDLADLYQTASVLAWISPELLPQARQELVSSAKMAQLAIEELRLQNEELIQTQNFLEAECEHYQSLFELAPDGYLVTNAKGVIQQANVAAAKLLNISKQYLVGKGMINFIPLQERQHFHSQLNQLSHSNTAKELVIPLQQRHDELLNAALTVTVIRNPQGKAIYLYWLLRNVTGQQRTKSITIENESNIIQNRLVYKYSKGEDICLDPRVIWYVHQGVVKLSTFCETGEEVFIGLAKAGMVFGSSMTGLNIYQVTALCDVELVSFDEAQIAASPTLNHSLLLKINQRLQQTERLLANCRRLHVQERLHSLLQLLKQEIGEIVPQGTRLSVRFTHEDIANACCTTRVTITRLMGILEQQGLISFDSKNHIILKH</sequence>
<dbReference type="Pfam" id="PF00989">
    <property type="entry name" value="PAS"/>
    <property type="match status" value="1"/>
</dbReference>
<evidence type="ECO:0000256" key="3">
    <source>
        <dbReference type="ARBA" id="ARBA00023163"/>
    </source>
</evidence>
<feature type="domain" description="PAS" evidence="5">
    <location>
        <begin position="73"/>
        <end position="143"/>
    </location>
</feature>
<evidence type="ECO:0000259" key="6">
    <source>
        <dbReference type="PROSITE" id="PS51063"/>
    </source>
</evidence>
<evidence type="ECO:0000256" key="4">
    <source>
        <dbReference type="SAM" id="Coils"/>
    </source>
</evidence>
<gene>
    <name evidence="7" type="ORF">A6770_35135</name>
</gene>
<dbReference type="InterPro" id="IPR014710">
    <property type="entry name" value="RmlC-like_jellyroll"/>
</dbReference>
<dbReference type="InterPro" id="IPR036390">
    <property type="entry name" value="WH_DNA-bd_sf"/>
</dbReference>
<dbReference type="Gene3D" id="3.30.450.20">
    <property type="entry name" value="PAS domain"/>
    <property type="match status" value="1"/>
</dbReference>
<keyword evidence="1" id="KW-0805">Transcription regulation</keyword>
<keyword evidence="2" id="KW-0238">DNA-binding</keyword>
<dbReference type="InterPro" id="IPR013767">
    <property type="entry name" value="PAS_fold"/>
</dbReference>
<dbReference type="InterPro" id="IPR035965">
    <property type="entry name" value="PAS-like_dom_sf"/>
</dbReference>
<dbReference type="InterPro" id="IPR000014">
    <property type="entry name" value="PAS"/>
</dbReference>
<dbReference type="SUPFAM" id="SSF55785">
    <property type="entry name" value="PYP-like sensor domain (PAS domain)"/>
    <property type="match status" value="1"/>
</dbReference>
<evidence type="ECO:0000313" key="8">
    <source>
        <dbReference type="Proteomes" id="UP000252107"/>
    </source>
</evidence>
<keyword evidence="4" id="KW-0175">Coiled coil</keyword>
<dbReference type="SUPFAM" id="SSF46785">
    <property type="entry name" value="Winged helix' DNA-binding domain"/>
    <property type="match status" value="1"/>
</dbReference>
<dbReference type="Proteomes" id="UP000252107">
    <property type="component" value="Unassembled WGS sequence"/>
</dbReference>
<dbReference type="AlphaFoldDB" id="A0A367S2U2"/>
<dbReference type="SMART" id="SM00419">
    <property type="entry name" value="HTH_CRP"/>
    <property type="match status" value="1"/>
</dbReference>
<keyword evidence="3" id="KW-0804">Transcription</keyword>
<dbReference type="GO" id="GO:0003677">
    <property type="term" value="F:DNA binding"/>
    <property type="evidence" value="ECO:0007669"/>
    <property type="project" value="UniProtKB-KW"/>
</dbReference>
<dbReference type="NCBIfam" id="TIGR00229">
    <property type="entry name" value="sensory_box"/>
    <property type="match status" value="1"/>
</dbReference>
<protein>
    <submittedName>
        <fullName evidence="7">Transcriptional regulator</fullName>
    </submittedName>
</protein>
<dbReference type="EMBL" id="LXQD01000010">
    <property type="protein sequence ID" value="RCJ42330.1"/>
    <property type="molecule type" value="Genomic_DNA"/>
</dbReference>
<dbReference type="GO" id="GO:0006355">
    <property type="term" value="P:regulation of DNA-templated transcription"/>
    <property type="evidence" value="ECO:0007669"/>
    <property type="project" value="InterPro"/>
</dbReference>
<dbReference type="Gene3D" id="2.60.120.10">
    <property type="entry name" value="Jelly Rolls"/>
    <property type="match status" value="1"/>
</dbReference>
<dbReference type="PROSITE" id="PS51063">
    <property type="entry name" value="HTH_CRP_2"/>
    <property type="match status" value="1"/>
</dbReference>
<evidence type="ECO:0000256" key="2">
    <source>
        <dbReference type="ARBA" id="ARBA00023125"/>
    </source>
</evidence>
<evidence type="ECO:0000256" key="1">
    <source>
        <dbReference type="ARBA" id="ARBA00023015"/>
    </source>
</evidence>
<dbReference type="CDD" id="cd00092">
    <property type="entry name" value="HTH_CRP"/>
    <property type="match status" value="1"/>
</dbReference>
<evidence type="ECO:0000259" key="5">
    <source>
        <dbReference type="PROSITE" id="PS50112"/>
    </source>
</evidence>
<dbReference type="Pfam" id="PF13545">
    <property type="entry name" value="HTH_Crp_2"/>
    <property type="match status" value="1"/>
</dbReference>
<dbReference type="CDD" id="cd00130">
    <property type="entry name" value="PAS"/>
    <property type="match status" value="1"/>
</dbReference>
<dbReference type="InterPro" id="IPR018490">
    <property type="entry name" value="cNMP-bd_dom_sf"/>
</dbReference>
<evidence type="ECO:0000313" key="7">
    <source>
        <dbReference type="EMBL" id="RCJ42330.1"/>
    </source>
</evidence>
<reference evidence="7" key="1">
    <citation type="submission" date="2016-04" db="EMBL/GenBank/DDBJ databases">
        <authorList>
            <person name="Tabuchi Yagui T.R."/>
        </authorList>
    </citation>
    <scope>NUCLEOTIDE SEQUENCE [LARGE SCALE GENOMIC DNA]</scope>
    <source>
        <strain evidence="7">NIES-26</strain>
    </source>
</reference>
<feature type="coiled-coil region" evidence="4">
    <location>
        <begin position="46"/>
        <end position="73"/>
    </location>
</feature>
<proteinExistence type="predicted"/>
<feature type="domain" description="HTH crp-type" evidence="6">
    <location>
        <begin position="315"/>
        <end position="387"/>
    </location>
</feature>